<dbReference type="InterPro" id="IPR036388">
    <property type="entry name" value="WH-like_DNA-bd_sf"/>
</dbReference>
<feature type="signal peptide" evidence="5">
    <location>
        <begin position="1"/>
        <end position="23"/>
    </location>
</feature>
<evidence type="ECO:0000256" key="5">
    <source>
        <dbReference type="SAM" id="SignalP"/>
    </source>
</evidence>
<dbReference type="CDD" id="cd08422">
    <property type="entry name" value="PBP2_CrgA_like"/>
    <property type="match status" value="1"/>
</dbReference>
<dbReference type="RefSeq" id="WP_058030373.1">
    <property type="nucleotide sequence ID" value="NZ_CP013187.1"/>
</dbReference>
<feature type="chain" id="PRO_5006600969" evidence="5">
    <location>
        <begin position="24"/>
        <end position="292"/>
    </location>
</feature>
<keyword evidence="4" id="KW-0804">Transcription</keyword>
<dbReference type="PANTHER" id="PTHR30537:SF5">
    <property type="entry name" value="HTH-TYPE TRANSCRIPTIONAL ACTIVATOR TTDR-RELATED"/>
    <property type="match status" value="1"/>
</dbReference>
<dbReference type="GO" id="GO:0003677">
    <property type="term" value="F:DNA binding"/>
    <property type="evidence" value="ECO:0007669"/>
    <property type="project" value="UniProtKB-KW"/>
</dbReference>
<dbReference type="InterPro" id="IPR036390">
    <property type="entry name" value="WH_DNA-bd_sf"/>
</dbReference>
<evidence type="ECO:0000313" key="8">
    <source>
        <dbReference type="Proteomes" id="UP000061457"/>
    </source>
</evidence>
<dbReference type="Proteomes" id="UP000061457">
    <property type="component" value="Chromosome I"/>
</dbReference>
<dbReference type="Gene3D" id="3.40.190.290">
    <property type="match status" value="1"/>
</dbReference>
<accession>A0A0S2K347</accession>
<dbReference type="PATRIC" id="fig|161398.10.peg.2209"/>
<evidence type="ECO:0000259" key="6">
    <source>
        <dbReference type="PROSITE" id="PS50931"/>
    </source>
</evidence>
<organism evidence="7 8">
    <name type="scientific">Pseudoalteromonas phenolica</name>
    <dbReference type="NCBI Taxonomy" id="161398"/>
    <lineage>
        <taxon>Bacteria</taxon>
        <taxon>Pseudomonadati</taxon>
        <taxon>Pseudomonadota</taxon>
        <taxon>Gammaproteobacteria</taxon>
        <taxon>Alteromonadales</taxon>
        <taxon>Pseudoalteromonadaceae</taxon>
        <taxon>Pseudoalteromonas</taxon>
    </lineage>
</organism>
<dbReference type="OrthoDB" id="9786526at2"/>
<proteinExistence type="inferred from homology"/>
<gene>
    <name evidence="7" type="ORF">PP2015_2172</name>
</gene>
<dbReference type="STRING" id="161398.PP2015_2172"/>
<dbReference type="SUPFAM" id="SSF53850">
    <property type="entry name" value="Periplasmic binding protein-like II"/>
    <property type="match status" value="1"/>
</dbReference>
<reference evidence="7 8" key="1">
    <citation type="submission" date="2015-11" db="EMBL/GenBank/DDBJ databases">
        <authorList>
            <person name="Zhang Y."/>
            <person name="Guo Z."/>
        </authorList>
    </citation>
    <scope>NUCLEOTIDE SEQUENCE [LARGE SCALE GENOMIC DNA]</scope>
    <source>
        <strain evidence="7 8">KCTC 12086</strain>
    </source>
</reference>
<dbReference type="EMBL" id="CP013187">
    <property type="protein sequence ID" value="ALO42669.1"/>
    <property type="molecule type" value="Genomic_DNA"/>
</dbReference>
<dbReference type="AlphaFoldDB" id="A0A0S2K347"/>
<dbReference type="PRINTS" id="PR00039">
    <property type="entry name" value="HTHLYSR"/>
</dbReference>
<evidence type="ECO:0000256" key="1">
    <source>
        <dbReference type="ARBA" id="ARBA00009437"/>
    </source>
</evidence>
<comment type="similarity">
    <text evidence="1">Belongs to the LysR transcriptional regulatory family.</text>
</comment>
<evidence type="ECO:0000256" key="4">
    <source>
        <dbReference type="ARBA" id="ARBA00023163"/>
    </source>
</evidence>
<dbReference type="InterPro" id="IPR000847">
    <property type="entry name" value="LysR_HTH_N"/>
</dbReference>
<dbReference type="GO" id="GO:0003700">
    <property type="term" value="F:DNA-binding transcription factor activity"/>
    <property type="evidence" value="ECO:0007669"/>
    <property type="project" value="InterPro"/>
</dbReference>
<evidence type="ECO:0000313" key="7">
    <source>
        <dbReference type="EMBL" id="ALO42669.1"/>
    </source>
</evidence>
<dbReference type="Gene3D" id="1.10.10.10">
    <property type="entry name" value="Winged helix-like DNA-binding domain superfamily/Winged helix DNA-binding domain"/>
    <property type="match status" value="1"/>
</dbReference>
<dbReference type="KEGG" id="pphe:PP2015_2172"/>
<dbReference type="PANTHER" id="PTHR30537">
    <property type="entry name" value="HTH-TYPE TRANSCRIPTIONAL REGULATOR"/>
    <property type="match status" value="1"/>
</dbReference>
<dbReference type="InterPro" id="IPR058163">
    <property type="entry name" value="LysR-type_TF_proteobact-type"/>
</dbReference>
<keyword evidence="8" id="KW-1185">Reference proteome</keyword>
<evidence type="ECO:0000256" key="3">
    <source>
        <dbReference type="ARBA" id="ARBA00023125"/>
    </source>
</evidence>
<dbReference type="SUPFAM" id="SSF46785">
    <property type="entry name" value="Winged helix' DNA-binding domain"/>
    <property type="match status" value="1"/>
</dbReference>
<protein>
    <submittedName>
        <fullName evidence="7">Transcriptional regulator</fullName>
    </submittedName>
</protein>
<dbReference type="FunFam" id="1.10.10.10:FF:000001">
    <property type="entry name" value="LysR family transcriptional regulator"/>
    <property type="match status" value="1"/>
</dbReference>
<dbReference type="Pfam" id="PF00126">
    <property type="entry name" value="HTH_1"/>
    <property type="match status" value="1"/>
</dbReference>
<dbReference type="InterPro" id="IPR005119">
    <property type="entry name" value="LysR_subst-bd"/>
</dbReference>
<dbReference type="PROSITE" id="PS50931">
    <property type="entry name" value="HTH_LYSR"/>
    <property type="match status" value="1"/>
</dbReference>
<feature type="domain" description="HTH lysR-type" evidence="6">
    <location>
        <begin position="1"/>
        <end position="59"/>
    </location>
</feature>
<keyword evidence="3" id="KW-0238">DNA-binding</keyword>
<keyword evidence="5" id="KW-0732">Signal</keyword>
<keyword evidence="2" id="KW-0805">Transcription regulation</keyword>
<evidence type="ECO:0000256" key="2">
    <source>
        <dbReference type="ARBA" id="ARBA00023015"/>
    </source>
</evidence>
<name>A0A0S2K347_9GAMM</name>
<sequence length="292" mass="32783">MDKLTCLSVFATAARLGSFTATADELNMTQGAVSKRIAWLEQDLGFTLFNRTPRKITLTDAGSEYLACSQEVLEKLSLTEHQIRNEQSKVVGKLRISAPSAFATKRLAEPLKHFMALHPGLELDISVNDQHADLFKDNIDIAIRAAHLEDSNLKAKKLIEHSLCYFASPCYLAENGIPQNPSQLRNHQCITYSLMRPSNIWSFEGRKVQVNEVIKSDSPDMIVKMARLGAGIAAMPKWMVAEYFENGELVEILPQKQAFSLPMYAVYKNSNYIPHKIGAFIDFLSAHLKEHE</sequence>
<dbReference type="Pfam" id="PF03466">
    <property type="entry name" value="LysR_substrate"/>
    <property type="match status" value="1"/>
</dbReference>